<sequence>MNRWWMVVLLAGAAAAGGRLPRTSPPAPQTPPASSSAPRLPQRNLTLASRSSVRNRNTSCQRVTRASPQFTEFTVGAAGRFALHTNRDPPLTSS</sequence>
<evidence type="ECO:0000313" key="4">
    <source>
        <dbReference type="Proteomes" id="UP001153321"/>
    </source>
</evidence>
<feature type="chain" id="PRO_5040230151" evidence="2">
    <location>
        <begin position="19"/>
        <end position="94"/>
    </location>
</feature>
<dbReference type="AlphaFoldDB" id="A0A9P0IMM5"/>
<gene>
    <name evidence="3" type="ORF">SPLIT_LOCUS13128</name>
</gene>
<keyword evidence="4" id="KW-1185">Reference proteome</keyword>
<evidence type="ECO:0000313" key="3">
    <source>
        <dbReference type="EMBL" id="CAH1647783.1"/>
    </source>
</evidence>
<evidence type="ECO:0000256" key="2">
    <source>
        <dbReference type="SAM" id="SignalP"/>
    </source>
</evidence>
<feature type="signal peptide" evidence="2">
    <location>
        <begin position="1"/>
        <end position="18"/>
    </location>
</feature>
<feature type="compositionally biased region" description="Polar residues" evidence="1">
    <location>
        <begin position="43"/>
        <end position="65"/>
    </location>
</feature>
<organism evidence="3 4">
    <name type="scientific">Spodoptera littoralis</name>
    <name type="common">Egyptian cotton leafworm</name>
    <dbReference type="NCBI Taxonomy" id="7109"/>
    <lineage>
        <taxon>Eukaryota</taxon>
        <taxon>Metazoa</taxon>
        <taxon>Ecdysozoa</taxon>
        <taxon>Arthropoda</taxon>
        <taxon>Hexapoda</taxon>
        <taxon>Insecta</taxon>
        <taxon>Pterygota</taxon>
        <taxon>Neoptera</taxon>
        <taxon>Endopterygota</taxon>
        <taxon>Lepidoptera</taxon>
        <taxon>Glossata</taxon>
        <taxon>Ditrysia</taxon>
        <taxon>Noctuoidea</taxon>
        <taxon>Noctuidae</taxon>
        <taxon>Amphipyrinae</taxon>
        <taxon>Spodoptera</taxon>
    </lineage>
</organism>
<reference evidence="3" key="1">
    <citation type="submission" date="2022-02" db="EMBL/GenBank/DDBJ databases">
        <authorList>
            <person name="King R."/>
        </authorList>
    </citation>
    <scope>NUCLEOTIDE SEQUENCE</scope>
</reference>
<keyword evidence="2" id="KW-0732">Signal</keyword>
<feature type="region of interest" description="Disordered" evidence="1">
    <location>
        <begin position="16"/>
        <end position="65"/>
    </location>
</feature>
<dbReference type="EMBL" id="LR824562">
    <property type="protein sequence ID" value="CAH1647783.1"/>
    <property type="molecule type" value="Genomic_DNA"/>
</dbReference>
<dbReference type="Proteomes" id="UP001153321">
    <property type="component" value="Chromosome Z"/>
</dbReference>
<protein>
    <submittedName>
        <fullName evidence="3">Uncharacterized protein</fullName>
    </submittedName>
</protein>
<accession>A0A9P0IMM5</accession>
<evidence type="ECO:0000256" key="1">
    <source>
        <dbReference type="SAM" id="MobiDB-lite"/>
    </source>
</evidence>
<proteinExistence type="predicted"/>
<name>A0A9P0IMM5_SPOLI</name>